<dbReference type="RefSeq" id="WP_083164093.1">
    <property type="nucleotide sequence ID" value="NZ_MVHF01000009.1"/>
</dbReference>
<feature type="domain" description="Beta-lactamase-related" evidence="1">
    <location>
        <begin position="80"/>
        <end position="369"/>
    </location>
</feature>
<dbReference type="EMBL" id="MVHF01000009">
    <property type="protein sequence ID" value="ORA36284.1"/>
    <property type="molecule type" value="Genomic_DNA"/>
</dbReference>
<dbReference type="InterPro" id="IPR050789">
    <property type="entry name" value="Diverse_Enzym_Activities"/>
</dbReference>
<dbReference type="Gene3D" id="3.40.710.10">
    <property type="entry name" value="DD-peptidase/beta-lactamase superfamily"/>
    <property type="match status" value="1"/>
</dbReference>
<dbReference type="Pfam" id="PF00144">
    <property type="entry name" value="Beta-lactamase"/>
    <property type="match status" value="1"/>
</dbReference>
<proteinExistence type="predicted"/>
<protein>
    <recommendedName>
        <fullName evidence="1">Beta-lactamase-related domain-containing protein</fullName>
    </recommendedName>
</protein>
<dbReference type="Proteomes" id="UP000192448">
    <property type="component" value="Unassembled WGS sequence"/>
</dbReference>
<dbReference type="STRING" id="1927124.BST13_12090"/>
<dbReference type="InterPro" id="IPR012338">
    <property type="entry name" value="Beta-lactam/transpept-like"/>
</dbReference>
<dbReference type="AlphaFoldDB" id="A0A1X0B1T0"/>
<evidence type="ECO:0000259" key="1">
    <source>
        <dbReference type="Pfam" id="PF00144"/>
    </source>
</evidence>
<evidence type="ECO:0000313" key="2">
    <source>
        <dbReference type="EMBL" id="ORA36284.1"/>
    </source>
</evidence>
<evidence type="ECO:0000313" key="3">
    <source>
        <dbReference type="Proteomes" id="UP000192448"/>
    </source>
</evidence>
<accession>A0A1X0B1T0</accession>
<name>A0A1X0B1T0_9MYCO</name>
<sequence length="388" mass="42242">MNHDEHAPALDDWLTPPHHRQGLHRVEQFVRCAPITRGDAAVRELPIGTEQLDWDAVAVDAAEGREISGDEFLRRSHTDGILVLRGDEIVFERYFDDFTPNTTHIVMSISKSFCGMLAGVLASMGALDVAAQVRYYIPELDGSSFGTATVRQLLDMTAAPNYDMSYLDPAAEVHAGDRAAGWRARRPGDVAGTRAFLAQLRGAGKHGSAFQYCSGTTDVLSWVIERAGGSGYREMMGEHIWSKIGAEADAFLTVDDHGTPYACAGMGMRLRDLARFGRLVLDGGQRDGVPVIPADWIAETRRGGHFATTAESDAENTGTYKNQWWIPGDSHESFYGVGIFGQYLWLDPSADVVIAKFSADDSPVAETPESVHALAAIARAATRTAQEI</sequence>
<dbReference type="SUPFAM" id="SSF56601">
    <property type="entry name" value="beta-lactamase/transpeptidase-like"/>
    <property type="match status" value="1"/>
</dbReference>
<dbReference type="OrthoDB" id="9814204at2"/>
<dbReference type="PANTHER" id="PTHR43283">
    <property type="entry name" value="BETA-LACTAMASE-RELATED"/>
    <property type="match status" value="1"/>
</dbReference>
<keyword evidence="3" id="KW-1185">Reference proteome</keyword>
<organism evidence="2 3">
    <name type="scientific">Mycobacterium aquaticum</name>
    <dbReference type="NCBI Taxonomy" id="1927124"/>
    <lineage>
        <taxon>Bacteria</taxon>
        <taxon>Bacillati</taxon>
        <taxon>Actinomycetota</taxon>
        <taxon>Actinomycetes</taxon>
        <taxon>Mycobacteriales</taxon>
        <taxon>Mycobacteriaceae</taxon>
        <taxon>Mycobacterium</taxon>
    </lineage>
</organism>
<gene>
    <name evidence="2" type="ORF">BST13_12090</name>
</gene>
<dbReference type="InterPro" id="IPR001466">
    <property type="entry name" value="Beta-lactam-related"/>
</dbReference>
<dbReference type="PANTHER" id="PTHR43283:SF7">
    <property type="entry name" value="BETA-LACTAMASE-RELATED DOMAIN-CONTAINING PROTEIN"/>
    <property type="match status" value="1"/>
</dbReference>
<comment type="caution">
    <text evidence="2">The sequence shown here is derived from an EMBL/GenBank/DDBJ whole genome shotgun (WGS) entry which is preliminary data.</text>
</comment>
<reference evidence="2 3" key="1">
    <citation type="submission" date="2017-02" db="EMBL/GenBank/DDBJ databases">
        <title>The new phylogeny of genus Mycobacterium.</title>
        <authorList>
            <person name="Tortoli E."/>
            <person name="Trovato A."/>
            <person name="Cirillo D.M."/>
        </authorList>
    </citation>
    <scope>NUCLEOTIDE SEQUENCE [LARGE SCALE GENOMIC DNA]</scope>
    <source>
        <strain evidence="2 3">RW6</strain>
    </source>
</reference>